<evidence type="ECO:0000259" key="1">
    <source>
        <dbReference type="Pfam" id="PF00149"/>
    </source>
</evidence>
<organism evidence="2 3">
    <name type="scientific">Rhodopila globiformis</name>
    <name type="common">Rhodopseudomonas globiformis</name>
    <dbReference type="NCBI Taxonomy" id="1071"/>
    <lineage>
        <taxon>Bacteria</taxon>
        <taxon>Pseudomonadati</taxon>
        <taxon>Pseudomonadota</taxon>
        <taxon>Alphaproteobacteria</taxon>
        <taxon>Acetobacterales</taxon>
        <taxon>Acetobacteraceae</taxon>
        <taxon>Rhodopila</taxon>
    </lineage>
</organism>
<dbReference type="GO" id="GO:0110154">
    <property type="term" value="P:RNA decapping"/>
    <property type="evidence" value="ECO:0007669"/>
    <property type="project" value="TreeGrafter"/>
</dbReference>
<evidence type="ECO:0000313" key="2">
    <source>
        <dbReference type="EMBL" id="PPQ27993.1"/>
    </source>
</evidence>
<dbReference type="AlphaFoldDB" id="A0A2S6N043"/>
<keyword evidence="3" id="KW-1185">Reference proteome</keyword>
<reference evidence="2 3" key="1">
    <citation type="journal article" date="2018" name="Arch. Microbiol.">
        <title>New insights into the metabolic potential of the phototrophic purple bacterium Rhodopila globiformis DSM 161(T) from its draft genome sequence and evidence for a vanadium-dependent nitrogenase.</title>
        <authorList>
            <person name="Imhoff J.F."/>
            <person name="Rahn T."/>
            <person name="Kunzel S."/>
            <person name="Neulinger S.C."/>
        </authorList>
    </citation>
    <scope>NUCLEOTIDE SEQUENCE [LARGE SCALE GENOMIC DNA]</scope>
    <source>
        <strain evidence="2 3">DSM 161</strain>
    </source>
</reference>
<dbReference type="PANTHER" id="PTHR42850:SF4">
    <property type="entry name" value="ZINC-DEPENDENT ENDOPOLYPHOSPHATASE"/>
    <property type="match status" value="1"/>
</dbReference>
<dbReference type="PANTHER" id="PTHR42850">
    <property type="entry name" value="METALLOPHOSPHOESTERASE"/>
    <property type="match status" value="1"/>
</dbReference>
<gene>
    <name evidence="2" type="ORF">CCS01_25320</name>
</gene>
<dbReference type="GO" id="GO:0005737">
    <property type="term" value="C:cytoplasm"/>
    <property type="evidence" value="ECO:0007669"/>
    <property type="project" value="TreeGrafter"/>
</dbReference>
<dbReference type="Gene3D" id="3.60.21.10">
    <property type="match status" value="1"/>
</dbReference>
<dbReference type="Pfam" id="PF00149">
    <property type="entry name" value="Metallophos"/>
    <property type="match status" value="1"/>
</dbReference>
<dbReference type="InterPro" id="IPR050126">
    <property type="entry name" value="Ap4A_hydrolase"/>
</dbReference>
<feature type="domain" description="Calcineurin-like phosphoesterase" evidence="1">
    <location>
        <begin position="16"/>
        <end position="202"/>
    </location>
</feature>
<dbReference type="OrthoDB" id="9807890at2"/>
<dbReference type="InterPro" id="IPR004843">
    <property type="entry name" value="Calcineurin-like_PHP"/>
</dbReference>
<dbReference type="RefSeq" id="WP_104521608.1">
    <property type="nucleotide sequence ID" value="NZ_NHRY01000250.1"/>
</dbReference>
<protein>
    <recommendedName>
        <fullName evidence="1">Calcineurin-like phosphoesterase domain-containing protein</fullName>
    </recommendedName>
</protein>
<evidence type="ECO:0000313" key="3">
    <source>
        <dbReference type="Proteomes" id="UP000239724"/>
    </source>
</evidence>
<dbReference type="SUPFAM" id="SSF56300">
    <property type="entry name" value="Metallo-dependent phosphatases"/>
    <property type="match status" value="1"/>
</dbReference>
<comment type="caution">
    <text evidence="2">The sequence shown here is derived from an EMBL/GenBank/DDBJ whole genome shotgun (WGS) entry which is preliminary data.</text>
</comment>
<dbReference type="CDD" id="cd00144">
    <property type="entry name" value="MPP_PPP_family"/>
    <property type="match status" value="1"/>
</dbReference>
<dbReference type="EMBL" id="NHRY01000250">
    <property type="protein sequence ID" value="PPQ27993.1"/>
    <property type="molecule type" value="Genomic_DNA"/>
</dbReference>
<proteinExistence type="predicted"/>
<dbReference type="GO" id="GO:0008803">
    <property type="term" value="F:bis(5'-nucleosyl)-tetraphosphatase (symmetrical) activity"/>
    <property type="evidence" value="ECO:0007669"/>
    <property type="project" value="TreeGrafter"/>
</dbReference>
<dbReference type="Proteomes" id="UP000239724">
    <property type="component" value="Unassembled WGS sequence"/>
</dbReference>
<name>A0A2S6N043_RHOGL</name>
<sequence>MLEFAAAPATLPPGQRIYAIGDIHGCMDRLAALHELVAEDIATRPAEQTTLVHLGDYVDRGLDSAQVVDWLINGPPVPADEIINLMGNHEEMMLAAIAGADKEAASLWLANGGADSLLSWGISRLVPPQAWASHIPPQHLLFLRDLSISHRAGPYLFVHAGILPGLPLDRQTRHDMIWIREPFLSSRADHGAVIVHGHTPKREPVIQPNRIAIDTGAVLGGALTCVVLEEDKLAFLQA</sequence>
<dbReference type="InterPro" id="IPR029052">
    <property type="entry name" value="Metallo-depent_PP-like"/>
</dbReference>
<dbReference type="GO" id="GO:0016791">
    <property type="term" value="F:phosphatase activity"/>
    <property type="evidence" value="ECO:0007669"/>
    <property type="project" value="TreeGrafter"/>
</dbReference>
<accession>A0A2S6N043</accession>